<organism evidence="1 2">
    <name type="scientific">Brassica cretica</name>
    <name type="common">Mustard</name>
    <dbReference type="NCBI Taxonomy" id="69181"/>
    <lineage>
        <taxon>Eukaryota</taxon>
        <taxon>Viridiplantae</taxon>
        <taxon>Streptophyta</taxon>
        <taxon>Embryophyta</taxon>
        <taxon>Tracheophyta</taxon>
        <taxon>Spermatophyta</taxon>
        <taxon>Magnoliopsida</taxon>
        <taxon>eudicotyledons</taxon>
        <taxon>Gunneridae</taxon>
        <taxon>Pentapetalae</taxon>
        <taxon>rosids</taxon>
        <taxon>malvids</taxon>
        <taxon>Brassicales</taxon>
        <taxon>Brassicaceae</taxon>
        <taxon>Brassiceae</taxon>
        <taxon>Brassica</taxon>
    </lineage>
</organism>
<accession>A0A8S9SNW4</accession>
<dbReference type="EMBL" id="QGKX02000004">
    <property type="protein sequence ID" value="KAF3602044.1"/>
    <property type="molecule type" value="Genomic_DNA"/>
</dbReference>
<reference evidence="1" key="1">
    <citation type="submission" date="2019-12" db="EMBL/GenBank/DDBJ databases">
        <title>Genome sequencing and annotation of Brassica cretica.</title>
        <authorList>
            <person name="Studholme D.J."/>
            <person name="Sarris P."/>
        </authorList>
    </citation>
    <scope>NUCLEOTIDE SEQUENCE</scope>
    <source>
        <strain evidence="1">PFS-109/04</strain>
        <tissue evidence="1">Leaf</tissue>
    </source>
</reference>
<gene>
    <name evidence="1" type="ORF">F2Q69_00035982</name>
</gene>
<dbReference type="AlphaFoldDB" id="A0A8S9SNW4"/>
<evidence type="ECO:0000313" key="2">
    <source>
        <dbReference type="Proteomes" id="UP000712600"/>
    </source>
</evidence>
<name>A0A8S9SNW4_BRACR</name>
<dbReference type="Proteomes" id="UP000712600">
    <property type="component" value="Unassembled WGS sequence"/>
</dbReference>
<sequence>MKLAASQQSLFLRNSTAKQIVPTKNVGHGYNPFAPVDKKNAEVLLYFLKKDPHHTLRFKKKPSGSRSLWFATLRTPLKWLMGSKHYSDQKTSGRLQEDFWKTSGRLLEDFWKTSGRLLEDFRKTSVFLMFFCL</sequence>
<comment type="caution">
    <text evidence="1">The sequence shown here is derived from an EMBL/GenBank/DDBJ whole genome shotgun (WGS) entry which is preliminary data.</text>
</comment>
<protein>
    <submittedName>
        <fullName evidence="1">Uncharacterized protein</fullName>
    </submittedName>
</protein>
<proteinExistence type="predicted"/>
<evidence type="ECO:0000313" key="1">
    <source>
        <dbReference type="EMBL" id="KAF3602044.1"/>
    </source>
</evidence>